<dbReference type="InterPro" id="IPR025698">
    <property type="entry name" value="2TM_dom"/>
</dbReference>
<feature type="transmembrane region" description="Helical" evidence="1">
    <location>
        <begin position="64"/>
        <end position="87"/>
    </location>
</feature>
<keyword evidence="1" id="KW-0472">Membrane</keyword>
<name>A0ABS0WLB2_9FLAO</name>
<accession>A0ABS0WLB2</accession>
<gene>
    <name evidence="3" type="ORF">JBL43_00725</name>
</gene>
<evidence type="ECO:0000313" key="4">
    <source>
        <dbReference type="Proteomes" id="UP000623301"/>
    </source>
</evidence>
<organism evidence="3 4">
    <name type="scientific">Aureibaculum flavum</name>
    <dbReference type="NCBI Taxonomy" id="2795986"/>
    <lineage>
        <taxon>Bacteria</taxon>
        <taxon>Pseudomonadati</taxon>
        <taxon>Bacteroidota</taxon>
        <taxon>Flavobacteriia</taxon>
        <taxon>Flavobacteriales</taxon>
        <taxon>Flavobacteriaceae</taxon>
        <taxon>Aureibaculum</taxon>
    </lineage>
</organism>
<reference evidence="3 4" key="1">
    <citation type="submission" date="2020-12" db="EMBL/GenBank/DDBJ databases">
        <title>Aureibaculum luteum sp. nov. and Aureibaculum flavum sp. nov., novel members of the family Flavobacteriaceae isolated from Antarctic intertidal sediments.</title>
        <authorList>
            <person name="He X."/>
            <person name="Zhang X."/>
        </authorList>
    </citation>
    <scope>NUCLEOTIDE SEQUENCE [LARGE SCALE GENOMIC DNA]</scope>
    <source>
        <strain evidence="3 4">A20</strain>
    </source>
</reference>
<sequence>METEYTNNKKYRQAKKRVKELKGFYWHFAIYILVNSFITLNIVIRNYYNGESLMEAIWSFDTFSVWIFWGIGIFFHGMNVFGYPLLLGKNWEEQKIKKMMEEDERQVRKYK</sequence>
<evidence type="ECO:0000259" key="2">
    <source>
        <dbReference type="Pfam" id="PF13239"/>
    </source>
</evidence>
<comment type="caution">
    <text evidence="3">The sequence shown here is derived from an EMBL/GenBank/DDBJ whole genome shotgun (WGS) entry which is preliminary data.</text>
</comment>
<feature type="transmembrane region" description="Helical" evidence="1">
    <location>
        <begin position="24"/>
        <end position="44"/>
    </location>
</feature>
<dbReference type="EMBL" id="JAEHFJ010000001">
    <property type="protein sequence ID" value="MBJ2172739.1"/>
    <property type="molecule type" value="Genomic_DNA"/>
</dbReference>
<evidence type="ECO:0000313" key="3">
    <source>
        <dbReference type="EMBL" id="MBJ2172739.1"/>
    </source>
</evidence>
<keyword evidence="1" id="KW-1133">Transmembrane helix</keyword>
<evidence type="ECO:0000256" key="1">
    <source>
        <dbReference type="SAM" id="Phobius"/>
    </source>
</evidence>
<protein>
    <submittedName>
        <fullName evidence="3">2TM domain-containing protein</fullName>
    </submittedName>
</protein>
<dbReference type="Proteomes" id="UP000623301">
    <property type="component" value="Unassembled WGS sequence"/>
</dbReference>
<keyword evidence="4" id="KW-1185">Reference proteome</keyword>
<proteinExistence type="predicted"/>
<keyword evidence="1" id="KW-0812">Transmembrane</keyword>
<feature type="domain" description="2TM" evidence="2">
    <location>
        <begin position="13"/>
        <end position="101"/>
    </location>
</feature>
<dbReference type="Pfam" id="PF13239">
    <property type="entry name" value="2TM"/>
    <property type="match status" value="1"/>
</dbReference>